<feature type="region of interest" description="Disordered" evidence="7">
    <location>
        <begin position="206"/>
        <end position="227"/>
    </location>
</feature>
<dbReference type="KEGG" id="oki:109910178"/>
<dbReference type="PANTHER" id="PTHR15746">
    <property type="entry name" value="RAB11-RELATED"/>
    <property type="match status" value="1"/>
</dbReference>
<feature type="region of interest" description="Disordered" evidence="7">
    <location>
        <begin position="1403"/>
        <end position="1436"/>
    </location>
</feature>
<dbReference type="SUPFAM" id="SSF144270">
    <property type="entry name" value="Eferin C-derminal domain-like"/>
    <property type="match status" value="1"/>
</dbReference>
<keyword evidence="6" id="KW-0175">Coiled coil</keyword>
<dbReference type="Pfam" id="PF09457">
    <property type="entry name" value="RBD-FIP"/>
    <property type="match status" value="1"/>
</dbReference>
<dbReference type="InterPro" id="IPR035892">
    <property type="entry name" value="C2_domain_sf"/>
</dbReference>
<evidence type="ECO:0000256" key="3">
    <source>
        <dbReference type="ARBA" id="ARBA00022553"/>
    </source>
</evidence>
<dbReference type="PROSITE" id="PS51511">
    <property type="entry name" value="FIP_RBD"/>
    <property type="match status" value="1"/>
</dbReference>
<evidence type="ECO:0000259" key="9">
    <source>
        <dbReference type="PROSITE" id="PS51511"/>
    </source>
</evidence>
<dbReference type="PANTHER" id="PTHR15746:SF24">
    <property type="entry name" value="RAB11 FAMILY-INTERACTING PROTEIN 5"/>
    <property type="match status" value="1"/>
</dbReference>
<dbReference type="Gene3D" id="2.60.40.150">
    <property type="entry name" value="C2 domain"/>
    <property type="match status" value="1"/>
</dbReference>
<dbReference type="GO" id="GO:0005769">
    <property type="term" value="C:early endosome"/>
    <property type="evidence" value="ECO:0007669"/>
    <property type="project" value="TreeGrafter"/>
</dbReference>
<evidence type="ECO:0000256" key="1">
    <source>
        <dbReference type="ARBA" id="ARBA00004172"/>
    </source>
</evidence>
<dbReference type="Gene3D" id="1.20.5.2440">
    <property type="match status" value="1"/>
</dbReference>
<feature type="compositionally biased region" description="Low complexity" evidence="7">
    <location>
        <begin position="688"/>
        <end position="703"/>
    </location>
</feature>
<feature type="compositionally biased region" description="Basic and acidic residues" evidence="7">
    <location>
        <begin position="210"/>
        <end position="219"/>
    </location>
</feature>
<feature type="domain" description="C2" evidence="8">
    <location>
        <begin position="1"/>
        <end position="130"/>
    </location>
</feature>
<dbReference type="GeneTree" id="ENSGT00940000158783"/>
<dbReference type="GO" id="GO:0005739">
    <property type="term" value="C:mitochondrion"/>
    <property type="evidence" value="ECO:0007669"/>
    <property type="project" value="TreeGrafter"/>
</dbReference>
<reference evidence="10" key="1">
    <citation type="submission" date="2025-08" db="UniProtKB">
        <authorList>
            <consortium name="Ensembl"/>
        </authorList>
    </citation>
    <scope>IDENTIFICATION</scope>
</reference>
<gene>
    <name evidence="10" type="primary">LOC109910178</name>
</gene>
<dbReference type="PROSITE" id="PS50004">
    <property type="entry name" value="C2"/>
    <property type="match status" value="1"/>
</dbReference>
<dbReference type="Pfam" id="PF00168">
    <property type="entry name" value="C2"/>
    <property type="match status" value="1"/>
</dbReference>
<accession>A0A8C7MTU2</accession>
<feature type="domain" description="FIP-RBD" evidence="9">
    <location>
        <begin position="1485"/>
        <end position="1547"/>
    </location>
</feature>
<protein>
    <submittedName>
        <fullName evidence="10">RAB11 family interacting protein 5b (class I)</fullName>
    </submittedName>
</protein>
<evidence type="ECO:0000256" key="2">
    <source>
        <dbReference type="ARBA" id="ARBA00022448"/>
    </source>
</evidence>
<evidence type="ECO:0000256" key="7">
    <source>
        <dbReference type="SAM" id="MobiDB-lite"/>
    </source>
</evidence>
<dbReference type="InterPro" id="IPR000008">
    <property type="entry name" value="C2_dom"/>
</dbReference>
<feature type="coiled-coil region" evidence="6">
    <location>
        <begin position="1508"/>
        <end position="1535"/>
    </location>
</feature>
<organism evidence="10 11">
    <name type="scientific">Oncorhynchus kisutch</name>
    <name type="common">Coho salmon</name>
    <name type="synonym">Salmo kisutch</name>
    <dbReference type="NCBI Taxonomy" id="8019"/>
    <lineage>
        <taxon>Eukaryota</taxon>
        <taxon>Metazoa</taxon>
        <taxon>Chordata</taxon>
        <taxon>Craniata</taxon>
        <taxon>Vertebrata</taxon>
        <taxon>Euteleostomi</taxon>
        <taxon>Actinopterygii</taxon>
        <taxon>Neopterygii</taxon>
        <taxon>Teleostei</taxon>
        <taxon>Protacanthopterygii</taxon>
        <taxon>Salmoniformes</taxon>
        <taxon>Salmonidae</taxon>
        <taxon>Salmoninae</taxon>
        <taxon>Oncorhynchus</taxon>
    </lineage>
</organism>
<dbReference type="GO" id="GO:0045055">
    <property type="term" value="P:regulated exocytosis"/>
    <property type="evidence" value="ECO:0007669"/>
    <property type="project" value="TreeGrafter"/>
</dbReference>
<dbReference type="InterPro" id="IPR019018">
    <property type="entry name" value="Rab-bd_FIP-RBD"/>
</dbReference>
<dbReference type="Ensembl" id="ENSOKIT00005083075.1">
    <property type="protein sequence ID" value="ENSOKIP00005077933.1"/>
    <property type="gene ID" value="ENSOKIG00005033745.1"/>
</dbReference>
<evidence type="ECO:0000256" key="6">
    <source>
        <dbReference type="SAM" id="Coils"/>
    </source>
</evidence>
<dbReference type="SUPFAM" id="SSF49562">
    <property type="entry name" value="C2 domain (Calcium/lipid-binding domain, CaLB)"/>
    <property type="match status" value="1"/>
</dbReference>
<dbReference type="InterPro" id="IPR037245">
    <property type="entry name" value="FIP-RBD_C_sf"/>
</dbReference>
<dbReference type="Proteomes" id="UP000694557">
    <property type="component" value="Unassembled WGS sequence"/>
</dbReference>
<evidence type="ECO:0000313" key="11">
    <source>
        <dbReference type="Proteomes" id="UP000694557"/>
    </source>
</evidence>
<feature type="region of interest" description="Disordered" evidence="7">
    <location>
        <begin position="684"/>
        <end position="747"/>
    </location>
</feature>
<feature type="compositionally biased region" description="Polar residues" evidence="7">
    <location>
        <begin position="1177"/>
        <end position="1188"/>
    </location>
</feature>
<dbReference type="InterPro" id="IPR037789">
    <property type="entry name" value="FIP_classI"/>
</dbReference>
<dbReference type="SMART" id="SM00239">
    <property type="entry name" value="C2"/>
    <property type="match status" value="1"/>
</dbReference>
<feature type="compositionally biased region" description="Basic and acidic residues" evidence="7">
    <location>
        <begin position="515"/>
        <end position="527"/>
    </location>
</feature>
<evidence type="ECO:0000259" key="8">
    <source>
        <dbReference type="PROSITE" id="PS50004"/>
    </source>
</evidence>
<dbReference type="GO" id="GO:0015031">
    <property type="term" value="P:protein transport"/>
    <property type="evidence" value="ECO:0007669"/>
    <property type="project" value="UniProtKB-KW"/>
</dbReference>
<evidence type="ECO:0000256" key="4">
    <source>
        <dbReference type="ARBA" id="ARBA00022753"/>
    </source>
</evidence>
<feature type="region of interest" description="Disordered" evidence="7">
    <location>
        <begin position="479"/>
        <end position="570"/>
    </location>
</feature>
<dbReference type="GO" id="GO:0031267">
    <property type="term" value="F:small GTPase binding"/>
    <property type="evidence" value="ECO:0007669"/>
    <property type="project" value="InterPro"/>
</dbReference>
<evidence type="ECO:0000256" key="5">
    <source>
        <dbReference type="ARBA" id="ARBA00022927"/>
    </source>
</evidence>
<reference evidence="10" key="2">
    <citation type="submission" date="2025-09" db="UniProtKB">
        <authorList>
            <consortium name="Ensembl"/>
        </authorList>
    </citation>
    <scope>IDENTIFICATION</scope>
</reference>
<feature type="region of interest" description="Disordered" evidence="7">
    <location>
        <begin position="1162"/>
        <end position="1220"/>
    </location>
</feature>
<feature type="compositionally biased region" description="Low complexity" evidence="7">
    <location>
        <begin position="247"/>
        <end position="267"/>
    </location>
</feature>
<keyword evidence="5" id="KW-0653">Protein transport</keyword>
<keyword evidence="2" id="KW-0813">Transport</keyword>
<evidence type="ECO:0000313" key="10">
    <source>
        <dbReference type="Ensembl" id="ENSOKIP00005077933.1"/>
    </source>
</evidence>
<feature type="compositionally biased region" description="Polar residues" evidence="7">
    <location>
        <begin position="558"/>
        <end position="570"/>
    </location>
</feature>
<dbReference type="GO" id="GO:0030141">
    <property type="term" value="C:secretory granule"/>
    <property type="evidence" value="ECO:0007669"/>
    <property type="project" value="TreeGrafter"/>
</dbReference>
<keyword evidence="3" id="KW-0597">Phosphoprotein</keyword>
<dbReference type="GeneID" id="109910178"/>
<keyword evidence="11" id="KW-1185">Reference proteome</keyword>
<proteinExistence type="predicted"/>
<feature type="region of interest" description="Disordered" evidence="7">
    <location>
        <begin position="240"/>
        <end position="269"/>
    </location>
</feature>
<name>A0A8C7MTU2_ONCKI</name>
<dbReference type="GO" id="GO:0055037">
    <property type="term" value="C:recycling endosome"/>
    <property type="evidence" value="ECO:0007669"/>
    <property type="project" value="UniProtKB-SubCell"/>
</dbReference>
<dbReference type="FunFam" id="2.60.40.150:FF:000070">
    <property type="entry name" value="rab11 family-interacting protein 2 isoform X1"/>
    <property type="match status" value="1"/>
</dbReference>
<dbReference type="GO" id="GO:0045335">
    <property type="term" value="C:phagocytic vesicle"/>
    <property type="evidence" value="ECO:0007669"/>
    <property type="project" value="TreeGrafter"/>
</dbReference>
<sequence length="1551" mass="169275">MMSFIDLNDDQRWVPTHVNVTVLRARGLRTKGKHGGSRYVYTIIQVGKEKYTTGLVEKAAVPEWNEECCFELLPGILEDGVRSAFPSGSGDLVLTIMHRVLIGLDVFLGQAILPLDKIFQDGMCPRDEWLKLNSKAGRKEKERGEIQVTVQFTRNNLTASMFDLTMKDKPRSAFGKLKDRVTGRKIGDMESSSAIVPGRFAALSGSLGKPFREGDRGEGGEDPVEVAEEKQSKVKDFFKGKGKLRSSSDTRSCSSLASESSMLSLTSERPCPPPLDLGILVDPSSPPSSPIYSNKVKVDTHHRDTDLAKKVLNNTQSSPKILTHNRSLSDEASRITTTAVPQPCPAVESLKGQGMTPSQSPLCINGSHIYGSEPVGPKGSGTLPSKLVLLEKCSPLSCSLQNLTKQSEDNGSAGEGRRWSFDKVNKEDEYVEKEAEPHVSQVQSAQVGGRPVLAAASMLSSTTTVDSADKRKKLRKSLFSGGKSDSLPAKLAPSQGCPLTEGRLRGWFGSSDSQNKPRLEVSSKVESDSDTPPPLPPRSPIPTQCSSSTGRASPDSGHPTNTFTPSLTPNPISPSNPFLPCLQCNPFFEDLITEEAQRSPPCATCSPCHSTALPCIPSTAHDVAVPKKMAAIRRERPRPVARQTSLPALLPRAVTASPPNPFTSRSISESLGRECDESFDAFASSRLNSPKSSPTNHPSNTTSWQAQIRSTPPHKGNTIPPIEEMRMSEEEAEPPPLPPRRPITRPLVNKRSSDSWLHRGQELAVQKEACLLSQTGAASLQHTREGGHKRCTPSPHLYPSLGKDLLVSSDMSDFHTEHSQHYANISPESPSPFKSEDDFKKFDYEPLRDEDDSCKCMFTEQDLWPDATENNLDPNVKDSIILLASEDTTDTSPTVREDAIVKNTSHSEIKALSLPVMLLDSEMTVADLLYMSSPKHSKSSLKTLDISSITPDPTMELFSIHPDKPTKSRNIHHESPPLTLEDLNKNLSNSDFSFIDSASDASPSPSEMMTVHTLKSLGGIFPQPPQVTHIASSAHDIRLSAEDMLTFQKPSTIDVNSALKANLPEASLCQNNWQDGGCELNTSGRDPASNKNNSIFIPNSLNIESEDITRDTVDIKHTQSPLNRKGNIYKSKIDSSIVDPSCHIRTSPVSPQIGMQQEVVRNKQEVSQPLVKRTKPVNESSPRGASSHRSLKGMIRELYGNGGANSPGKVLRESPLHQSLSPGHVLTESIEVPFSYQPTKSKFSSPLSPDRETTFKAAKLFVSLQKTNTNSSTQSITKENCLTERSPSKQNGTISFEDLHAKVAPNVRSPMSARLRPGVSLHASSPSSVAPSLVTETNAQAKLLPTPGPSSIHHPPILRPSTGANATLAIAPYTSSSFSSSSSSTSSTTVQPLVDARHTLLPEETQPASSLPRQESRPHPVKPLTTTASQGEKKEGRSFLEKLKSSIHSGLAAKQTLAEAENEIEESLTDRSAQYEQLTKMELISLLLQQQMDMENQKAASEQQAVPLKKHEAEMKKIKAQVRDLEDYIDRLLVQIMEQTPTLLQVRSRHK</sequence>
<dbReference type="RefSeq" id="XP_031654277.1">
    <property type="nucleotide sequence ID" value="XM_031798417.1"/>
</dbReference>
<comment type="subcellular location">
    <subcellularLocation>
        <location evidence="1">Recycling endosome</location>
    </subcellularLocation>
</comment>
<feature type="compositionally biased region" description="Pro residues" evidence="7">
    <location>
        <begin position="531"/>
        <end position="540"/>
    </location>
</feature>
<keyword evidence="4" id="KW-0967">Endosome</keyword>